<dbReference type="AlphaFoldDB" id="A0A6M3LKN1"/>
<protein>
    <submittedName>
        <fullName evidence="1">Uncharacterized protein</fullName>
    </submittedName>
</protein>
<gene>
    <name evidence="1" type="ORF">MM415B04089_0013</name>
</gene>
<name>A0A6M3LKN1_9ZZZZ</name>
<evidence type="ECO:0000313" key="1">
    <source>
        <dbReference type="EMBL" id="QJA93884.1"/>
    </source>
</evidence>
<reference evidence="1" key="1">
    <citation type="submission" date="2020-03" db="EMBL/GenBank/DDBJ databases">
        <title>The deep terrestrial virosphere.</title>
        <authorList>
            <person name="Holmfeldt K."/>
            <person name="Nilsson E."/>
            <person name="Simone D."/>
            <person name="Lopez-Fernandez M."/>
            <person name="Wu X."/>
            <person name="de Brujin I."/>
            <person name="Lundin D."/>
            <person name="Andersson A."/>
            <person name="Bertilsson S."/>
            <person name="Dopson M."/>
        </authorList>
    </citation>
    <scope>NUCLEOTIDE SEQUENCE</scope>
    <source>
        <strain evidence="1">MM415B04089</strain>
    </source>
</reference>
<sequence>MIKKVQSIEEAGMTAKGTPYWKVTWDDGKSTNIFDLEQCKTLGKSQKDGISVDVTYQKRGDYYNIVSVSMAEGNKTPETQSPIVKTTALISGGDRNRAMCLSYAKDWAIALLNSPSFSKKETLNAISIILLANDFTEYVENGKIPDSTLVKEAKKLGAVE</sequence>
<organism evidence="1">
    <name type="scientific">viral metagenome</name>
    <dbReference type="NCBI Taxonomy" id="1070528"/>
    <lineage>
        <taxon>unclassified sequences</taxon>
        <taxon>metagenomes</taxon>
        <taxon>organismal metagenomes</taxon>
    </lineage>
</organism>
<dbReference type="EMBL" id="MT143184">
    <property type="protein sequence ID" value="QJA93884.1"/>
    <property type="molecule type" value="Genomic_DNA"/>
</dbReference>
<accession>A0A6M3LKN1</accession>
<proteinExistence type="predicted"/>